<gene>
    <name evidence="3" type="ORF">HMPREF9469_00880</name>
</gene>
<name>G5HE68_9FIRM</name>
<dbReference type="HOGENOM" id="CLU_1092829_0_0_9"/>
<evidence type="ECO:0000313" key="4">
    <source>
        <dbReference type="Proteomes" id="UP000003763"/>
    </source>
</evidence>
<feature type="coiled-coil region" evidence="1">
    <location>
        <begin position="73"/>
        <end position="107"/>
    </location>
</feature>
<feature type="transmembrane region" description="Helical" evidence="2">
    <location>
        <begin position="6"/>
        <end position="22"/>
    </location>
</feature>
<evidence type="ECO:0000256" key="2">
    <source>
        <dbReference type="SAM" id="Phobius"/>
    </source>
</evidence>
<keyword evidence="2" id="KW-0472">Membrane</keyword>
<evidence type="ECO:0008006" key="5">
    <source>
        <dbReference type="Google" id="ProtNLM"/>
    </source>
</evidence>
<accession>G5HE68</accession>
<protein>
    <recommendedName>
        <fullName evidence="5">PspA/IM30 family protein</fullName>
    </recommendedName>
</protein>
<dbReference type="Proteomes" id="UP000003763">
    <property type="component" value="Unassembled WGS sequence"/>
</dbReference>
<evidence type="ECO:0000313" key="3">
    <source>
        <dbReference type="EMBL" id="EHF00295.1"/>
    </source>
</evidence>
<sequence>MTFSILLTYITLGFVIVALILFPDFRKKLLILCGGFLNLFIEDKAKTPDGARAIYQQAIERAQGQFNEAHDMLQKTSGKLECLKRDLVKAREELKDIELKCENLVRTGKIDSAQVLAERREEIIVIVEQYERAIQDLTPMVNDAKLIADQKERVLHKLKTDSKRKIAELEMNQQMGEMYDQMTDLKKRDTVSKLLESVDDGCTETRQKAVGARIVHENRLETKTNRALLEAKDMHTSDYIANLQKKYDKKGVVK</sequence>
<dbReference type="PATRIC" id="fig|742733.3.peg.912"/>
<dbReference type="eggNOG" id="ENOG5032MC9">
    <property type="taxonomic scope" value="Bacteria"/>
</dbReference>
<keyword evidence="1" id="KW-0175">Coiled coil</keyword>
<evidence type="ECO:0000256" key="1">
    <source>
        <dbReference type="SAM" id="Coils"/>
    </source>
</evidence>
<dbReference type="AlphaFoldDB" id="G5HE68"/>
<keyword evidence="2" id="KW-0812">Transmembrane</keyword>
<dbReference type="EMBL" id="ADLJ01000006">
    <property type="protein sequence ID" value="EHF00295.1"/>
    <property type="molecule type" value="Genomic_DNA"/>
</dbReference>
<keyword evidence="2" id="KW-1133">Transmembrane helix</keyword>
<dbReference type="SUPFAM" id="SSF57997">
    <property type="entry name" value="Tropomyosin"/>
    <property type="match status" value="1"/>
</dbReference>
<reference evidence="3 4" key="1">
    <citation type="submission" date="2011-08" db="EMBL/GenBank/DDBJ databases">
        <title>The Genome Sequence of Clostridium citroniae WAL-17108.</title>
        <authorList>
            <consortium name="The Broad Institute Genome Sequencing Platform"/>
            <person name="Earl A."/>
            <person name="Ward D."/>
            <person name="Feldgarden M."/>
            <person name="Gevers D."/>
            <person name="Finegold S.M."/>
            <person name="Summanen P.H."/>
            <person name="Molitoris D.R."/>
            <person name="Vaisanen M.L."/>
            <person name="Daigneault M."/>
            <person name="Allen-Vercoe E."/>
            <person name="Young S.K."/>
            <person name="Zeng Q."/>
            <person name="Gargeya S."/>
            <person name="Fitzgerald M."/>
            <person name="Haas B."/>
            <person name="Abouelleil A."/>
            <person name="Alvarado L."/>
            <person name="Arachchi H.M."/>
            <person name="Berlin A."/>
            <person name="Brown A."/>
            <person name="Chapman S.B."/>
            <person name="Chen Z."/>
            <person name="Dunbar C."/>
            <person name="Freedman E."/>
            <person name="Gearin G."/>
            <person name="Gellesch M."/>
            <person name="Goldberg J."/>
            <person name="Griggs A."/>
            <person name="Gujja S."/>
            <person name="Heiman D."/>
            <person name="Howarth C."/>
            <person name="Larson L."/>
            <person name="Lui A."/>
            <person name="MacDonald P.J.P."/>
            <person name="Montmayeur A."/>
            <person name="Murphy C."/>
            <person name="Neiman D."/>
            <person name="Pearson M."/>
            <person name="Priest M."/>
            <person name="Roberts A."/>
            <person name="Saif S."/>
            <person name="Shea T."/>
            <person name="Shenoy N."/>
            <person name="Sisk P."/>
            <person name="Stolte C."/>
            <person name="Sykes S."/>
            <person name="Wortman J."/>
            <person name="Nusbaum C."/>
            <person name="Birren B."/>
        </authorList>
    </citation>
    <scope>NUCLEOTIDE SEQUENCE [LARGE SCALE GENOMIC DNA]</scope>
    <source>
        <strain evidence="3 4">WAL-17108</strain>
    </source>
</reference>
<organism evidence="3 4">
    <name type="scientific">[Clostridium] citroniae WAL-17108</name>
    <dbReference type="NCBI Taxonomy" id="742733"/>
    <lineage>
        <taxon>Bacteria</taxon>
        <taxon>Bacillati</taxon>
        <taxon>Bacillota</taxon>
        <taxon>Clostridia</taxon>
        <taxon>Lachnospirales</taxon>
        <taxon>Lachnospiraceae</taxon>
        <taxon>Enterocloster</taxon>
    </lineage>
</organism>
<comment type="caution">
    <text evidence="3">The sequence shown here is derived from an EMBL/GenBank/DDBJ whole genome shotgun (WGS) entry which is preliminary data.</text>
</comment>
<dbReference type="RefSeq" id="WP_007859546.1">
    <property type="nucleotide sequence ID" value="NZ_JH376420.1"/>
</dbReference>
<proteinExistence type="predicted"/>